<evidence type="ECO:0000313" key="11">
    <source>
        <dbReference type="Proteomes" id="UP000703269"/>
    </source>
</evidence>
<keyword evidence="5" id="KW-0325">Glycoprotein</keyword>
<dbReference type="EMBL" id="BPQB01000024">
    <property type="protein sequence ID" value="GJE92093.1"/>
    <property type="molecule type" value="Genomic_DNA"/>
</dbReference>
<reference evidence="10 11" key="1">
    <citation type="submission" date="2021-08" db="EMBL/GenBank/DDBJ databases">
        <title>Draft Genome Sequence of Phanerochaete sordida strain YK-624.</title>
        <authorList>
            <person name="Mori T."/>
            <person name="Dohra H."/>
            <person name="Suzuki T."/>
            <person name="Kawagishi H."/>
            <person name="Hirai H."/>
        </authorList>
    </citation>
    <scope>NUCLEOTIDE SEQUENCE [LARGE SCALE GENOMIC DNA]</scope>
    <source>
        <strain evidence="10 11">YK-624</strain>
    </source>
</reference>
<comment type="catalytic activity">
    <reaction evidence="1">
        <text>Endohydrolysis of (1-&gt;4)-beta-D-glucosidic linkages in cellulose, lichenin and cereal beta-D-glucans.</text>
        <dbReference type="EC" id="3.2.1.4"/>
    </reaction>
</comment>
<keyword evidence="4 9" id="KW-0136">Cellulose degradation</keyword>
<keyword evidence="7 9" id="KW-0326">Glycosidase</keyword>
<dbReference type="EC" id="3.2.1.-" evidence="9"/>
<evidence type="ECO:0000313" key="10">
    <source>
        <dbReference type="EMBL" id="GJE92093.1"/>
    </source>
</evidence>
<comment type="similarity">
    <text evidence="2 9">Belongs to the glycosyl hydrolase 7 (cellulase C) family.</text>
</comment>
<sequence>MLAVVSGQQSSNITPEVHPRITTQKCTSSGCTALSTSVSLDANWRTLFYANTTNYCFVGNTFDAVYCPDPLTCAENCALDGADYLSDFGIRTSGHSLQMPLVGPDVNPNVGPRLFLMANDSHYQIISPLNQEIAFDVDLSRLPCGVNGAVYLIGMDADGGASRFPLNKAGAKYGTGYCDSKCPKDLKFINGQANLEDWSPTSSHSGTGLYGSCCTELDLWEGNSASAAFTAHACNTTAQTRCSGDDCTAGSGLCDGAGCDFNAFRLGAPDFLGAGLTVDTTRTFTIVTRFVTSDNTSAGTLTEIQRLYVQDGVVIQNAAVAVPGIAPGNSITDAFCAQERATFGEPDAFCAHGGLTQLGEALRAGMVLAFAIRDDPAANMAWLDSDYPPGANASAPGVARGSCAVTDGAPAHLESLDPSPVVVFSNIMFGELGSTVPAGVAF</sequence>
<comment type="caution">
    <text evidence="10">The sequence shown here is derived from an EMBL/GenBank/DDBJ whole genome shotgun (WGS) entry which is preliminary data.</text>
</comment>
<organism evidence="10 11">
    <name type="scientific">Phanerochaete sordida</name>
    <dbReference type="NCBI Taxonomy" id="48140"/>
    <lineage>
        <taxon>Eukaryota</taxon>
        <taxon>Fungi</taxon>
        <taxon>Dikarya</taxon>
        <taxon>Basidiomycota</taxon>
        <taxon>Agaricomycotina</taxon>
        <taxon>Agaricomycetes</taxon>
        <taxon>Polyporales</taxon>
        <taxon>Phanerochaetaceae</taxon>
        <taxon>Phanerochaete</taxon>
    </lineage>
</organism>
<proteinExistence type="inferred from homology"/>
<dbReference type="PANTHER" id="PTHR33753">
    <property type="entry name" value="1,4-BETA-D-GLUCAN CELLOBIOHYDROLASE B"/>
    <property type="match status" value="1"/>
</dbReference>
<dbReference type="CDD" id="cd07999">
    <property type="entry name" value="GH7_CBH_EG"/>
    <property type="match status" value="1"/>
</dbReference>
<keyword evidence="11" id="KW-1185">Reference proteome</keyword>
<dbReference type="AlphaFoldDB" id="A0A9P3GC09"/>
<keyword evidence="6" id="KW-0119">Carbohydrate metabolism</keyword>
<dbReference type="GO" id="GO:0008810">
    <property type="term" value="F:cellulase activity"/>
    <property type="evidence" value="ECO:0007669"/>
    <property type="project" value="UniProtKB-EC"/>
</dbReference>
<dbReference type="Pfam" id="PF00840">
    <property type="entry name" value="Glyco_hydro_7"/>
    <property type="match status" value="1"/>
</dbReference>
<dbReference type="InterPro" id="IPR001722">
    <property type="entry name" value="Glyco_hydro_7"/>
</dbReference>
<evidence type="ECO:0000256" key="5">
    <source>
        <dbReference type="ARBA" id="ARBA00023180"/>
    </source>
</evidence>
<dbReference type="Proteomes" id="UP000703269">
    <property type="component" value="Unassembled WGS sequence"/>
</dbReference>
<accession>A0A9P3GC09</accession>
<evidence type="ECO:0000256" key="9">
    <source>
        <dbReference type="RuleBase" id="RU361164"/>
    </source>
</evidence>
<evidence type="ECO:0000256" key="2">
    <source>
        <dbReference type="ARBA" id="ARBA00006044"/>
    </source>
</evidence>
<evidence type="ECO:0000256" key="3">
    <source>
        <dbReference type="ARBA" id="ARBA00022801"/>
    </source>
</evidence>
<keyword evidence="8 9" id="KW-0624">Polysaccharide degradation</keyword>
<name>A0A9P3GC09_9APHY</name>
<protein>
    <recommendedName>
        <fullName evidence="9">Glucanase</fullName>
        <ecNumber evidence="9">3.2.1.-</ecNumber>
    </recommendedName>
</protein>
<dbReference type="PRINTS" id="PR00734">
    <property type="entry name" value="GLHYDRLASE7"/>
</dbReference>
<evidence type="ECO:0000256" key="7">
    <source>
        <dbReference type="ARBA" id="ARBA00023295"/>
    </source>
</evidence>
<evidence type="ECO:0000256" key="1">
    <source>
        <dbReference type="ARBA" id="ARBA00000966"/>
    </source>
</evidence>
<dbReference type="SUPFAM" id="SSF49899">
    <property type="entry name" value="Concanavalin A-like lectins/glucanases"/>
    <property type="match status" value="1"/>
</dbReference>
<evidence type="ECO:0000256" key="4">
    <source>
        <dbReference type="ARBA" id="ARBA00023001"/>
    </source>
</evidence>
<dbReference type="Gene3D" id="2.70.100.10">
    <property type="entry name" value="Glycoside hydrolase, family 7, domain"/>
    <property type="match status" value="1"/>
</dbReference>
<evidence type="ECO:0000256" key="8">
    <source>
        <dbReference type="ARBA" id="ARBA00023326"/>
    </source>
</evidence>
<dbReference type="InterPro" id="IPR013320">
    <property type="entry name" value="ConA-like_dom_sf"/>
</dbReference>
<dbReference type="InterPro" id="IPR037019">
    <property type="entry name" value="Glyco_hydro_7_sf"/>
</dbReference>
<dbReference type="PANTHER" id="PTHR33753:SF1">
    <property type="entry name" value="ENDO-BETA-1,4-GLUCANASE CELB"/>
    <property type="match status" value="1"/>
</dbReference>
<gene>
    <name evidence="10" type="ORF">PsYK624_082460</name>
</gene>
<evidence type="ECO:0000256" key="6">
    <source>
        <dbReference type="ARBA" id="ARBA00023277"/>
    </source>
</evidence>
<keyword evidence="3 9" id="KW-0378">Hydrolase</keyword>
<dbReference type="OrthoDB" id="412382at2759"/>
<dbReference type="GO" id="GO:0030245">
    <property type="term" value="P:cellulose catabolic process"/>
    <property type="evidence" value="ECO:0007669"/>
    <property type="project" value="UniProtKB-KW"/>
</dbReference>